<dbReference type="NCBIfam" id="TIGR02669">
    <property type="entry name" value="SpoIID_LytB"/>
    <property type="match status" value="1"/>
</dbReference>
<dbReference type="OrthoDB" id="9794671at2"/>
<dbReference type="InterPro" id="IPR014225">
    <property type="entry name" value="Spore_II_D_firmicutes"/>
</dbReference>
<evidence type="ECO:0000313" key="3">
    <source>
        <dbReference type="Proteomes" id="UP000192468"/>
    </source>
</evidence>
<dbReference type="PANTHER" id="PTHR30032">
    <property type="entry name" value="N-ACETYLMURAMOYL-L-ALANINE AMIDASE-RELATED"/>
    <property type="match status" value="1"/>
</dbReference>
<keyword evidence="3" id="KW-1185">Reference proteome</keyword>
<dbReference type="Proteomes" id="UP000192468">
    <property type="component" value="Unassembled WGS sequence"/>
</dbReference>
<dbReference type="NCBIfam" id="TIGR02870">
    <property type="entry name" value="spore_II_D"/>
    <property type="match status" value="1"/>
</dbReference>
<reference evidence="2 3" key="1">
    <citation type="submission" date="2017-04" db="EMBL/GenBank/DDBJ databases">
        <authorList>
            <person name="Afonso C.L."/>
            <person name="Miller P.J."/>
            <person name="Scott M.A."/>
            <person name="Spackman E."/>
            <person name="Goraichik I."/>
            <person name="Dimitrov K.M."/>
            <person name="Suarez D.L."/>
            <person name="Swayne D.E."/>
        </authorList>
    </citation>
    <scope>NUCLEOTIDE SEQUENCE [LARGE SCALE GENOMIC DNA]</scope>
    <source>
        <strain evidence="2 3">DSM 12555</strain>
    </source>
</reference>
<name>A0A1W1XW24_9CLOT</name>
<dbReference type="Pfam" id="PF08486">
    <property type="entry name" value="SpoIID"/>
    <property type="match status" value="1"/>
</dbReference>
<dbReference type="GO" id="GO:0030435">
    <property type="term" value="P:sporulation resulting in formation of a cellular spore"/>
    <property type="evidence" value="ECO:0007669"/>
    <property type="project" value="InterPro"/>
</dbReference>
<accession>A0A1W1XW24</accession>
<protein>
    <submittedName>
        <fullName evidence="2">Stage II sporulation protein D</fullName>
    </submittedName>
</protein>
<dbReference type="PANTHER" id="PTHR30032:SF4">
    <property type="entry name" value="AMIDASE ENHANCER"/>
    <property type="match status" value="1"/>
</dbReference>
<dbReference type="GO" id="GO:0030288">
    <property type="term" value="C:outer membrane-bounded periplasmic space"/>
    <property type="evidence" value="ECO:0007669"/>
    <property type="project" value="TreeGrafter"/>
</dbReference>
<sequence length="344" mass="38467">MFKRLIIIIFAGVIFIMAVSISVGFGTNINLNKKSNDKGYDVKPSDYVGFNKTSNKEENIKVYITKTKSIKQISIENYIVGVVSSEMPAEFNIEALKAQAIAARTFAVAHMSVYGGKPYNHGKGADVTDDVECQVYMDKEERIKSWPSKDSNEYWNKINEAVNDTRGQVITYDGSVIKEPLYFAISSGKTEDSKEVLGDDEPYLKSVTSEGENVGHNKYKSQVKITYLSFIDKVKKVYKNSNINYSNVMNSVTILSRTKGDGVKEIKIGNNTITGVKFRSIMGINSTNFVIKYNSDNIEIDCTGYGHDVGMSQWGANVMAKNGKSYSDILKHYYTGINIEKLYD</sequence>
<proteinExistence type="predicted"/>
<dbReference type="EMBL" id="FWXH01000022">
    <property type="protein sequence ID" value="SMC28126.1"/>
    <property type="molecule type" value="Genomic_DNA"/>
</dbReference>
<evidence type="ECO:0000313" key="2">
    <source>
        <dbReference type="EMBL" id="SMC28126.1"/>
    </source>
</evidence>
<dbReference type="STRING" id="1121291.SAMN02745134_03395"/>
<organism evidence="2 3">
    <name type="scientific">Clostridium acidisoli DSM 12555</name>
    <dbReference type="NCBI Taxonomy" id="1121291"/>
    <lineage>
        <taxon>Bacteria</taxon>
        <taxon>Bacillati</taxon>
        <taxon>Bacillota</taxon>
        <taxon>Clostridia</taxon>
        <taxon>Eubacteriales</taxon>
        <taxon>Clostridiaceae</taxon>
        <taxon>Clostridium</taxon>
    </lineage>
</organism>
<feature type="domain" description="Sporulation stage II protein D amidase enhancer LytB N-terminal" evidence="1">
    <location>
        <begin position="65"/>
        <end position="172"/>
    </location>
</feature>
<dbReference type="AlphaFoldDB" id="A0A1W1XW24"/>
<dbReference type="InterPro" id="IPR051922">
    <property type="entry name" value="Bact_Sporulation_Assoc"/>
</dbReference>
<gene>
    <name evidence="2" type="ORF">SAMN02745134_03395</name>
</gene>
<evidence type="ECO:0000259" key="1">
    <source>
        <dbReference type="Pfam" id="PF08486"/>
    </source>
</evidence>
<dbReference type="InterPro" id="IPR013486">
    <property type="entry name" value="SpoIID/LytB"/>
</dbReference>
<dbReference type="RefSeq" id="WP_084117402.1">
    <property type="nucleotide sequence ID" value="NZ_FWXH01000022.1"/>
</dbReference>
<dbReference type="InterPro" id="IPR013693">
    <property type="entry name" value="SpoIID/LytB_N"/>
</dbReference>